<evidence type="ECO:0000313" key="2">
    <source>
        <dbReference type="EMBL" id="KAG5459256.1"/>
    </source>
</evidence>
<sequence>MVKGERKKKFESSFVNGWVDSRAAPRELTRLRVSPLKARAREKQLVRRVAYGSHPKRPAGSRNMARRGSLDGRKKEVRILNIWLCEHRNNSAGRRMVVTLQGFQS</sequence>
<comment type="caution">
    <text evidence="2">The sequence shown here is derived from an EMBL/GenBank/DDBJ whole genome shotgun (WGS) entry which is preliminary data.</text>
</comment>
<dbReference type="EMBL" id="JAEFCI010007131">
    <property type="protein sequence ID" value="KAG5459256.1"/>
    <property type="molecule type" value="Genomic_DNA"/>
</dbReference>
<feature type="region of interest" description="Disordered" evidence="1">
    <location>
        <begin position="50"/>
        <end position="70"/>
    </location>
</feature>
<keyword evidence="3" id="KW-1185">Reference proteome</keyword>
<name>A0A8H7ZTV0_9FUNG</name>
<dbReference type="Proteomes" id="UP000673691">
    <property type="component" value="Unassembled WGS sequence"/>
</dbReference>
<proteinExistence type="predicted"/>
<organism evidence="2 3">
    <name type="scientific">Olpidium bornovanus</name>
    <dbReference type="NCBI Taxonomy" id="278681"/>
    <lineage>
        <taxon>Eukaryota</taxon>
        <taxon>Fungi</taxon>
        <taxon>Fungi incertae sedis</taxon>
        <taxon>Olpidiomycota</taxon>
        <taxon>Olpidiomycotina</taxon>
        <taxon>Olpidiomycetes</taxon>
        <taxon>Olpidiales</taxon>
        <taxon>Olpidiaceae</taxon>
        <taxon>Olpidium</taxon>
    </lineage>
</organism>
<dbReference type="OrthoDB" id="10255963at2759"/>
<dbReference type="AlphaFoldDB" id="A0A8H7ZTV0"/>
<reference evidence="2 3" key="1">
    <citation type="journal article" name="Sci. Rep.">
        <title>Genome-scale phylogenetic analyses confirm Olpidium as the closest living zoosporic fungus to the non-flagellated, terrestrial fungi.</title>
        <authorList>
            <person name="Chang Y."/>
            <person name="Rochon D."/>
            <person name="Sekimoto S."/>
            <person name="Wang Y."/>
            <person name="Chovatia M."/>
            <person name="Sandor L."/>
            <person name="Salamov A."/>
            <person name="Grigoriev I.V."/>
            <person name="Stajich J.E."/>
            <person name="Spatafora J.W."/>
        </authorList>
    </citation>
    <scope>NUCLEOTIDE SEQUENCE [LARGE SCALE GENOMIC DNA]</scope>
    <source>
        <strain evidence="2">S191</strain>
    </source>
</reference>
<evidence type="ECO:0000256" key="1">
    <source>
        <dbReference type="SAM" id="MobiDB-lite"/>
    </source>
</evidence>
<evidence type="ECO:0000313" key="3">
    <source>
        <dbReference type="Proteomes" id="UP000673691"/>
    </source>
</evidence>
<gene>
    <name evidence="2" type="ORF">BJ554DRAFT_359</name>
</gene>
<accession>A0A8H7ZTV0</accession>
<protein>
    <submittedName>
        <fullName evidence="2">Uncharacterized protein</fullName>
    </submittedName>
</protein>